<reference evidence="4 5" key="1">
    <citation type="submission" date="2019-11" db="EMBL/GenBank/DDBJ databases">
        <authorList>
            <person name="Holert J."/>
        </authorList>
    </citation>
    <scope>NUCLEOTIDE SEQUENCE [LARGE SCALE GENOMIC DNA]</scope>
    <source>
        <strain evidence="4">BC8_1</strain>
    </source>
</reference>
<evidence type="ECO:0000313" key="4">
    <source>
        <dbReference type="EMBL" id="CAA0089377.1"/>
    </source>
</evidence>
<dbReference type="AlphaFoldDB" id="A0A5S9NI12"/>
<dbReference type="InterPro" id="IPR012349">
    <property type="entry name" value="Split_barrel_FMN-bd"/>
</dbReference>
<dbReference type="PANTHER" id="PTHR30466:SF11">
    <property type="entry name" value="FLAVIN-DEPENDENT MONOOXYGENASE, REDUCTASE SUBUNIT HSAB"/>
    <property type="match status" value="1"/>
</dbReference>
<dbReference type="RefSeq" id="WP_159228880.1">
    <property type="nucleotide sequence ID" value="NZ_CACSIP010000002.1"/>
</dbReference>
<organism evidence="4 5">
    <name type="scientific">Mycolicibacterium vanbaalenii</name>
    <name type="common">Mycobacterium vanbaalenii</name>
    <dbReference type="NCBI Taxonomy" id="110539"/>
    <lineage>
        <taxon>Bacteria</taxon>
        <taxon>Bacillati</taxon>
        <taxon>Actinomycetota</taxon>
        <taxon>Actinomycetes</taxon>
        <taxon>Mycobacteriales</taxon>
        <taxon>Mycobacteriaceae</taxon>
        <taxon>Mycolicibacterium</taxon>
    </lineage>
</organism>
<dbReference type="InterPro" id="IPR002563">
    <property type="entry name" value="Flavin_Rdtase-like_dom"/>
</dbReference>
<dbReference type="InterPro" id="IPR050268">
    <property type="entry name" value="NADH-dep_flavin_reductase"/>
</dbReference>
<evidence type="ECO:0000256" key="1">
    <source>
        <dbReference type="ARBA" id="ARBA00008898"/>
    </source>
</evidence>
<protein>
    <submittedName>
        <fullName evidence="4">Flavin-dependent monooxygenase, reductase subunit HsaB</fullName>
        <ecNumber evidence="4">1.5.1.36</ecNumber>
    </submittedName>
</protein>
<gene>
    <name evidence="4" type="primary">hsaB_5</name>
    <name evidence="4" type="ORF">AELLOGFF_02540</name>
</gene>
<dbReference type="PANTHER" id="PTHR30466">
    <property type="entry name" value="FLAVIN REDUCTASE"/>
    <property type="match status" value="1"/>
</dbReference>
<comment type="similarity">
    <text evidence="1">Belongs to the non-flavoprotein flavin reductase family.</text>
</comment>
<sequence>MTSGQQGAESVPRRFSSAEIKSAFGHFSTGVTIITGQSDGMPQGFTCQSFVALSMDPTYIGFCPGRSSTSWPRIRPSGAVCINILASDQEPLCRTFADRRQDRFAHVLWRPGRNGAPAFDGVLARIEANVVNEIEAGDHTIVVAEPTEFWVSPARSPLLYYRGAFGCPHDATGVGA</sequence>
<dbReference type="EC" id="1.5.1.36" evidence="4"/>
<dbReference type="OrthoDB" id="9792858at2"/>
<dbReference type="SUPFAM" id="SSF50475">
    <property type="entry name" value="FMN-binding split barrel"/>
    <property type="match status" value="1"/>
</dbReference>
<dbReference type="Pfam" id="PF01613">
    <property type="entry name" value="Flavin_Reduct"/>
    <property type="match status" value="1"/>
</dbReference>
<keyword evidence="2 4" id="KW-0560">Oxidoreductase</keyword>
<keyword evidence="4" id="KW-0503">Monooxygenase</keyword>
<evidence type="ECO:0000259" key="3">
    <source>
        <dbReference type="SMART" id="SM00903"/>
    </source>
</evidence>
<dbReference type="SMART" id="SM00903">
    <property type="entry name" value="Flavin_Reduct"/>
    <property type="match status" value="1"/>
</dbReference>
<feature type="domain" description="Flavin reductase like" evidence="3">
    <location>
        <begin position="24"/>
        <end position="167"/>
    </location>
</feature>
<dbReference type="Proteomes" id="UP000430146">
    <property type="component" value="Unassembled WGS sequence"/>
</dbReference>
<proteinExistence type="inferred from homology"/>
<accession>A0A5S9NI12</accession>
<dbReference type="GO" id="GO:0004497">
    <property type="term" value="F:monooxygenase activity"/>
    <property type="evidence" value="ECO:0007669"/>
    <property type="project" value="UniProtKB-KW"/>
</dbReference>
<dbReference type="Gene3D" id="2.30.110.10">
    <property type="entry name" value="Electron Transport, Fmn-binding Protein, Chain A"/>
    <property type="match status" value="1"/>
</dbReference>
<dbReference type="GO" id="GO:0010181">
    <property type="term" value="F:FMN binding"/>
    <property type="evidence" value="ECO:0007669"/>
    <property type="project" value="InterPro"/>
</dbReference>
<name>A0A5S9NI12_MYCVN</name>
<dbReference type="GO" id="GO:0036382">
    <property type="term" value="F:flavin reductase (NADH) activity"/>
    <property type="evidence" value="ECO:0007669"/>
    <property type="project" value="UniProtKB-EC"/>
</dbReference>
<evidence type="ECO:0000313" key="5">
    <source>
        <dbReference type="Proteomes" id="UP000430146"/>
    </source>
</evidence>
<keyword evidence="5" id="KW-1185">Reference proteome</keyword>
<evidence type="ECO:0000256" key="2">
    <source>
        <dbReference type="ARBA" id="ARBA00023002"/>
    </source>
</evidence>
<dbReference type="GO" id="GO:0042602">
    <property type="term" value="F:riboflavin reductase (NADPH) activity"/>
    <property type="evidence" value="ECO:0007669"/>
    <property type="project" value="TreeGrafter"/>
</dbReference>
<dbReference type="EMBL" id="CACSIP010000002">
    <property type="protein sequence ID" value="CAA0089377.1"/>
    <property type="molecule type" value="Genomic_DNA"/>
</dbReference>